<dbReference type="AlphaFoldDB" id="A0A5C4M7W3"/>
<dbReference type="OrthoDB" id="9811006at2"/>
<dbReference type="EMBL" id="VDFW01000006">
    <property type="protein sequence ID" value="TNC27286.1"/>
    <property type="molecule type" value="Genomic_DNA"/>
</dbReference>
<dbReference type="InterPro" id="IPR036761">
    <property type="entry name" value="TTHA0802/YceI-like_sf"/>
</dbReference>
<protein>
    <recommendedName>
        <fullName evidence="2">Lipid/polyisoprenoid-binding YceI-like domain-containing protein</fullName>
    </recommendedName>
</protein>
<reference evidence="3 4" key="1">
    <citation type="submission" date="2019-06" db="EMBL/GenBank/DDBJ databases">
        <title>Amycolatopsis alkalitolerans sp. nov., isolated from Gastrodia elata Blume.</title>
        <authorList>
            <person name="Narsing Rao M.P."/>
            <person name="Li W.J."/>
        </authorList>
    </citation>
    <scope>NUCLEOTIDE SEQUENCE [LARGE SCALE GENOMIC DNA]</scope>
    <source>
        <strain evidence="3 4">SYSUP0005</strain>
    </source>
</reference>
<dbReference type="SMART" id="SM00867">
    <property type="entry name" value="YceI"/>
    <property type="match status" value="1"/>
</dbReference>
<dbReference type="SUPFAM" id="SSF49464">
    <property type="entry name" value="Carboxypeptidase regulatory domain-like"/>
    <property type="match status" value="1"/>
</dbReference>
<keyword evidence="4" id="KW-1185">Reference proteome</keyword>
<organism evidence="3 4">
    <name type="scientific">Amycolatopsis alkalitolerans</name>
    <dbReference type="NCBI Taxonomy" id="2547244"/>
    <lineage>
        <taxon>Bacteria</taxon>
        <taxon>Bacillati</taxon>
        <taxon>Actinomycetota</taxon>
        <taxon>Actinomycetes</taxon>
        <taxon>Pseudonocardiales</taxon>
        <taxon>Pseudonocardiaceae</taxon>
        <taxon>Amycolatopsis</taxon>
    </lineage>
</organism>
<dbReference type="InterPro" id="IPR008969">
    <property type="entry name" value="CarboxyPept-like_regulatory"/>
</dbReference>
<name>A0A5C4M7W3_9PSEU</name>
<sequence>MFGRLMRRDGRQGEPVTFDSGAGLVSARVRDESGRPLAGAEMVLRHKRTQRTARATADGFGLVVSTVSAGLYSVSISSGGYRESVHTVEVISGDHTALGELALQPDASLRLPEPGEWLIDQDHTSVQFVARHIGLSRVHGRFTDFRGSINVGHRIEDSSVEVIIDAASIDTASAQRDEHLRSADFLDVENYPRLHFFSNRIQRAAGDRWFLDGTLNLRGASRGVRLEAGYLGLRSWNGDRLGARATTELHREDFTINWQQTLAKGLAVVGSTVEIQLDIQAVRG</sequence>
<dbReference type="Pfam" id="PF13620">
    <property type="entry name" value="CarboxypepD_reg"/>
    <property type="match status" value="1"/>
</dbReference>
<dbReference type="Pfam" id="PF04264">
    <property type="entry name" value="YceI"/>
    <property type="match status" value="1"/>
</dbReference>
<evidence type="ECO:0000313" key="4">
    <source>
        <dbReference type="Proteomes" id="UP000305546"/>
    </source>
</evidence>
<dbReference type="Gene3D" id="2.40.128.110">
    <property type="entry name" value="Lipid/polyisoprenoid-binding, YceI-like"/>
    <property type="match status" value="1"/>
</dbReference>
<evidence type="ECO:0000313" key="3">
    <source>
        <dbReference type="EMBL" id="TNC27286.1"/>
    </source>
</evidence>
<dbReference type="Gene3D" id="2.60.40.1120">
    <property type="entry name" value="Carboxypeptidase-like, regulatory domain"/>
    <property type="match status" value="1"/>
</dbReference>
<dbReference type="PANTHER" id="PTHR34406:SF1">
    <property type="entry name" value="PROTEIN YCEI"/>
    <property type="match status" value="1"/>
</dbReference>
<gene>
    <name evidence="3" type="ORF">FG385_09370</name>
</gene>
<evidence type="ECO:0000256" key="1">
    <source>
        <dbReference type="ARBA" id="ARBA00008812"/>
    </source>
</evidence>
<proteinExistence type="inferred from homology"/>
<dbReference type="PANTHER" id="PTHR34406">
    <property type="entry name" value="PROTEIN YCEI"/>
    <property type="match status" value="1"/>
</dbReference>
<evidence type="ECO:0000259" key="2">
    <source>
        <dbReference type="SMART" id="SM00867"/>
    </source>
</evidence>
<dbReference type="SUPFAM" id="SSF101874">
    <property type="entry name" value="YceI-like"/>
    <property type="match status" value="1"/>
</dbReference>
<dbReference type="InterPro" id="IPR007372">
    <property type="entry name" value="Lipid/polyisoprenoid-bd_YceI"/>
</dbReference>
<dbReference type="Proteomes" id="UP000305546">
    <property type="component" value="Unassembled WGS sequence"/>
</dbReference>
<comment type="caution">
    <text evidence="3">The sequence shown here is derived from an EMBL/GenBank/DDBJ whole genome shotgun (WGS) entry which is preliminary data.</text>
</comment>
<accession>A0A5C4M7W3</accession>
<comment type="similarity">
    <text evidence="1">Belongs to the UPF0312 family.</text>
</comment>
<feature type="domain" description="Lipid/polyisoprenoid-binding YceI-like" evidence="2">
    <location>
        <begin position="116"/>
        <end position="282"/>
    </location>
</feature>